<protein>
    <submittedName>
        <fullName evidence="1">Uncharacterized protein</fullName>
    </submittedName>
</protein>
<dbReference type="KEGG" id="aer:AERYTH_02735"/>
<organism evidence="1 2">
    <name type="scientific">Aeromicrobium erythreum</name>
    <dbReference type="NCBI Taxonomy" id="2041"/>
    <lineage>
        <taxon>Bacteria</taxon>
        <taxon>Bacillati</taxon>
        <taxon>Actinomycetota</taxon>
        <taxon>Actinomycetes</taxon>
        <taxon>Propionibacteriales</taxon>
        <taxon>Nocardioidaceae</taxon>
        <taxon>Aeromicrobium</taxon>
    </lineage>
</organism>
<proteinExistence type="predicted"/>
<dbReference type="RefSeq" id="WP_067854345.1">
    <property type="nucleotide sequence ID" value="NZ_CP011502.1"/>
</dbReference>
<dbReference type="Proteomes" id="UP000067689">
    <property type="component" value="Chromosome"/>
</dbReference>
<gene>
    <name evidence="1" type="ORF">AERYTH_02735</name>
</gene>
<dbReference type="EMBL" id="CP011502">
    <property type="protein sequence ID" value="ALX03690.1"/>
    <property type="molecule type" value="Genomic_DNA"/>
</dbReference>
<keyword evidence="2" id="KW-1185">Reference proteome</keyword>
<name>A0A0U3SYQ2_9ACTN</name>
<sequence length="61" mass="7016">MVVVFLTFLSLVLTLFVGAIFLLGAHRLVTMVVRYVETHPTYSEDARRTLRSLAVRRPARR</sequence>
<accession>A0A0U3SYQ2</accession>
<evidence type="ECO:0000313" key="1">
    <source>
        <dbReference type="EMBL" id="ALX03690.1"/>
    </source>
</evidence>
<reference evidence="1 2" key="1">
    <citation type="journal article" date="1991" name="Int. J. Syst. Bacteriol.">
        <title>Description of the erythromycin-producing bacterium Arthrobacter sp. strain NRRL B-3381 as Aeromicrobium erythreum gen. nov., sp. nov.</title>
        <authorList>
            <person name="Miller E.S."/>
            <person name="Woese C.R."/>
            <person name="Brenner S."/>
        </authorList>
    </citation>
    <scope>NUCLEOTIDE SEQUENCE [LARGE SCALE GENOMIC DNA]</scope>
    <source>
        <strain evidence="1 2">AR18</strain>
    </source>
</reference>
<evidence type="ECO:0000313" key="2">
    <source>
        <dbReference type="Proteomes" id="UP000067689"/>
    </source>
</evidence>
<dbReference type="AlphaFoldDB" id="A0A0U3SYQ2"/>
<dbReference type="STRING" id="2041.AERYTH_02735"/>